<dbReference type="SUPFAM" id="SSF54637">
    <property type="entry name" value="Thioesterase/thiol ester dehydrase-isomerase"/>
    <property type="match status" value="1"/>
</dbReference>
<reference evidence="3 4" key="1">
    <citation type="submission" date="2015-05" db="EMBL/GenBank/DDBJ databases">
        <title>Complete genome sequence of Corynebacterium epidermidicanis DSM 45586, isolated from the skin of a dog suffering from pruritus.</title>
        <authorList>
            <person name="Ruckert C."/>
            <person name="Albersmeier A."/>
            <person name="Winkler A."/>
            <person name="Tauch A."/>
        </authorList>
    </citation>
    <scope>NUCLEOTIDE SEQUENCE [LARGE SCALE GENOMIC DNA]</scope>
    <source>
        <strain evidence="3 4">DSM 45586</strain>
    </source>
</reference>
<dbReference type="KEGG" id="cei:CEPID_12185"/>
<dbReference type="InterPro" id="IPR003736">
    <property type="entry name" value="PAAI_dom"/>
</dbReference>
<evidence type="ECO:0000259" key="2">
    <source>
        <dbReference type="Pfam" id="PF03061"/>
    </source>
</evidence>
<dbReference type="PANTHER" id="PTHR42856:SF1">
    <property type="entry name" value="ACYL-COENZYME A THIOESTERASE PAAI"/>
    <property type="match status" value="1"/>
</dbReference>
<sequence length="152" mass="16115">MVRRMTTSILAPGVASGPEFDHVRAMFSNDPATETLGATITHIAVGECDGHFTVQPEQCNGHGTVQGGILFTFADSLFAGACNAAGQTAVAVHNSIHYIAPAFQGQRIDGVARTVQSWGRNGFVDVSLTCDGKPIAEFRGTFRVLPGKPEQR</sequence>
<evidence type="ECO:0000313" key="3">
    <source>
        <dbReference type="EMBL" id="AKK04260.1"/>
    </source>
</evidence>
<dbReference type="InterPro" id="IPR029069">
    <property type="entry name" value="HotDog_dom_sf"/>
</dbReference>
<dbReference type="NCBIfam" id="TIGR00369">
    <property type="entry name" value="unchar_dom_1"/>
    <property type="match status" value="1"/>
</dbReference>
<dbReference type="EMBL" id="CP011541">
    <property type="protein sequence ID" value="AKK04260.1"/>
    <property type="molecule type" value="Genomic_DNA"/>
</dbReference>
<dbReference type="AlphaFoldDB" id="A0A0G3GUS2"/>
<dbReference type="InterPro" id="IPR006683">
    <property type="entry name" value="Thioestr_dom"/>
</dbReference>
<keyword evidence="4" id="KW-1185">Reference proteome</keyword>
<dbReference type="Proteomes" id="UP000035368">
    <property type="component" value="Chromosome"/>
</dbReference>
<proteinExistence type="predicted"/>
<organism evidence="3 4">
    <name type="scientific">Corynebacterium epidermidicanis</name>
    <dbReference type="NCBI Taxonomy" id="1050174"/>
    <lineage>
        <taxon>Bacteria</taxon>
        <taxon>Bacillati</taxon>
        <taxon>Actinomycetota</taxon>
        <taxon>Actinomycetes</taxon>
        <taxon>Mycobacteriales</taxon>
        <taxon>Corynebacteriaceae</taxon>
        <taxon>Corynebacterium</taxon>
    </lineage>
</organism>
<gene>
    <name evidence="3" type="ORF">CEPID_12185</name>
</gene>
<dbReference type="PATRIC" id="fig|1050174.4.peg.2461"/>
<feature type="domain" description="Thioesterase" evidence="2">
    <location>
        <begin position="62"/>
        <end position="131"/>
    </location>
</feature>
<evidence type="ECO:0000313" key="4">
    <source>
        <dbReference type="Proteomes" id="UP000035368"/>
    </source>
</evidence>
<protein>
    <recommendedName>
        <fullName evidence="2">Thioesterase domain-containing protein</fullName>
    </recommendedName>
</protein>
<dbReference type="OrthoDB" id="32575at2"/>
<evidence type="ECO:0000256" key="1">
    <source>
        <dbReference type="ARBA" id="ARBA00022801"/>
    </source>
</evidence>
<dbReference type="Pfam" id="PF03061">
    <property type="entry name" value="4HBT"/>
    <property type="match status" value="1"/>
</dbReference>
<dbReference type="InterPro" id="IPR052723">
    <property type="entry name" value="Acyl-CoA_thioesterase_PaaI"/>
</dbReference>
<dbReference type="CDD" id="cd03443">
    <property type="entry name" value="PaaI_thioesterase"/>
    <property type="match status" value="1"/>
</dbReference>
<dbReference type="PANTHER" id="PTHR42856">
    <property type="entry name" value="ACYL-COENZYME A THIOESTERASE PAAI"/>
    <property type="match status" value="1"/>
</dbReference>
<dbReference type="STRING" id="1050174.CEPID_12185"/>
<accession>A0A0G3GUS2</accession>
<keyword evidence="1" id="KW-0378">Hydrolase</keyword>
<dbReference type="GO" id="GO:0016289">
    <property type="term" value="F:acyl-CoA hydrolase activity"/>
    <property type="evidence" value="ECO:0007669"/>
    <property type="project" value="UniProtKB-ARBA"/>
</dbReference>
<name>A0A0G3GUS2_9CORY</name>
<dbReference type="Gene3D" id="3.10.129.10">
    <property type="entry name" value="Hotdog Thioesterase"/>
    <property type="match status" value="1"/>
</dbReference>